<accession>A0A9D4JL91</accession>
<evidence type="ECO:0000313" key="2">
    <source>
        <dbReference type="Proteomes" id="UP000828390"/>
    </source>
</evidence>
<comment type="caution">
    <text evidence="1">The sequence shown here is derived from an EMBL/GenBank/DDBJ whole genome shotgun (WGS) entry which is preliminary data.</text>
</comment>
<protein>
    <submittedName>
        <fullName evidence="1">Uncharacterized protein</fullName>
    </submittedName>
</protein>
<name>A0A9D4JL91_DREPO</name>
<evidence type="ECO:0000313" key="1">
    <source>
        <dbReference type="EMBL" id="KAH3816215.1"/>
    </source>
</evidence>
<sequence length="51" mass="5539">MMNSTNNTSAVSTMNSEKLEEVSSYKYLAATLSKIGTITAKTTPALARRQK</sequence>
<keyword evidence="2" id="KW-1185">Reference proteome</keyword>
<dbReference type="AlphaFoldDB" id="A0A9D4JL91"/>
<dbReference type="Proteomes" id="UP000828390">
    <property type="component" value="Unassembled WGS sequence"/>
</dbReference>
<reference evidence="1" key="1">
    <citation type="journal article" date="2019" name="bioRxiv">
        <title>The Genome of the Zebra Mussel, Dreissena polymorpha: A Resource for Invasive Species Research.</title>
        <authorList>
            <person name="McCartney M.A."/>
            <person name="Auch B."/>
            <person name="Kono T."/>
            <person name="Mallez S."/>
            <person name="Zhang Y."/>
            <person name="Obille A."/>
            <person name="Becker A."/>
            <person name="Abrahante J.E."/>
            <person name="Garbe J."/>
            <person name="Badalamenti J.P."/>
            <person name="Herman A."/>
            <person name="Mangelson H."/>
            <person name="Liachko I."/>
            <person name="Sullivan S."/>
            <person name="Sone E.D."/>
            <person name="Koren S."/>
            <person name="Silverstein K.A.T."/>
            <person name="Beckman K.B."/>
            <person name="Gohl D.M."/>
        </authorList>
    </citation>
    <scope>NUCLEOTIDE SEQUENCE</scope>
    <source>
        <strain evidence="1">Duluth1</strain>
        <tissue evidence="1">Whole animal</tissue>
    </source>
</reference>
<reference evidence="1" key="2">
    <citation type="submission" date="2020-11" db="EMBL/GenBank/DDBJ databases">
        <authorList>
            <person name="McCartney M.A."/>
            <person name="Auch B."/>
            <person name="Kono T."/>
            <person name="Mallez S."/>
            <person name="Becker A."/>
            <person name="Gohl D.M."/>
            <person name="Silverstein K.A.T."/>
            <person name="Koren S."/>
            <person name="Bechman K.B."/>
            <person name="Herman A."/>
            <person name="Abrahante J.E."/>
            <person name="Garbe J."/>
        </authorList>
    </citation>
    <scope>NUCLEOTIDE SEQUENCE</scope>
    <source>
        <strain evidence="1">Duluth1</strain>
        <tissue evidence="1">Whole animal</tissue>
    </source>
</reference>
<organism evidence="1 2">
    <name type="scientific">Dreissena polymorpha</name>
    <name type="common">Zebra mussel</name>
    <name type="synonym">Mytilus polymorpha</name>
    <dbReference type="NCBI Taxonomy" id="45954"/>
    <lineage>
        <taxon>Eukaryota</taxon>
        <taxon>Metazoa</taxon>
        <taxon>Spiralia</taxon>
        <taxon>Lophotrochozoa</taxon>
        <taxon>Mollusca</taxon>
        <taxon>Bivalvia</taxon>
        <taxon>Autobranchia</taxon>
        <taxon>Heteroconchia</taxon>
        <taxon>Euheterodonta</taxon>
        <taxon>Imparidentia</taxon>
        <taxon>Neoheterodontei</taxon>
        <taxon>Myida</taxon>
        <taxon>Dreissenoidea</taxon>
        <taxon>Dreissenidae</taxon>
        <taxon>Dreissena</taxon>
    </lineage>
</organism>
<proteinExistence type="predicted"/>
<gene>
    <name evidence="1" type="ORF">DPMN_117727</name>
</gene>
<dbReference type="EMBL" id="JAIWYP010000005">
    <property type="protein sequence ID" value="KAH3816215.1"/>
    <property type="molecule type" value="Genomic_DNA"/>
</dbReference>